<dbReference type="SUPFAM" id="SSF49464">
    <property type="entry name" value="Carboxypeptidase regulatory domain-like"/>
    <property type="match status" value="1"/>
</dbReference>
<dbReference type="Gene3D" id="2.170.130.10">
    <property type="entry name" value="TonB-dependent receptor, plug domain"/>
    <property type="match status" value="1"/>
</dbReference>
<dbReference type="EMBL" id="AJWY01013460">
    <property type="protein sequence ID" value="EKC47025.1"/>
    <property type="molecule type" value="Genomic_DNA"/>
</dbReference>
<evidence type="ECO:0000259" key="1">
    <source>
        <dbReference type="Pfam" id="PF07715"/>
    </source>
</evidence>
<feature type="domain" description="TonB-dependent receptor plug" evidence="1">
    <location>
        <begin position="109"/>
        <end position="215"/>
    </location>
</feature>
<dbReference type="GO" id="GO:0009279">
    <property type="term" value="C:cell outer membrane"/>
    <property type="evidence" value="ECO:0007669"/>
    <property type="project" value="TreeGrafter"/>
</dbReference>
<dbReference type="InterPro" id="IPR039426">
    <property type="entry name" value="TonB-dep_rcpt-like"/>
</dbReference>
<dbReference type="Pfam" id="PF07715">
    <property type="entry name" value="Plug"/>
    <property type="match status" value="1"/>
</dbReference>
<feature type="non-terminal residue" evidence="2">
    <location>
        <position position="1"/>
    </location>
</feature>
<organism evidence="2">
    <name type="scientific">human gut metagenome</name>
    <dbReference type="NCBI Taxonomy" id="408170"/>
    <lineage>
        <taxon>unclassified sequences</taxon>
        <taxon>metagenomes</taxon>
        <taxon>organismal metagenomes</taxon>
    </lineage>
</organism>
<dbReference type="PANTHER" id="PTHR30069:SF57">
    <property type="entry name" value="TONB-DEPENDENT RECEPTOR"/>
    <property type="match status" value="1"/>
</dbReference>
<dbReference type="GO" id="GO:0015344">
    <property type="term" value="F:siderophore uptake transmembrane transporter activity"/>
    <property type="evidence" value="ECO:0007669"/>
    <property type="project" value="TreeGrafter"/>
</dbReference>
<dbReference type="Gene3D" id="2.60.40.1120">
    <property type="entry name" value="Carboxypeptidase-like, regulatory domain"/>
    <property type="match status" value="1"/>
</dbReference>
<dbReference type="Pfam" id="PF13715">
    <property type="entry name" value="CarbopepD_reg_2"/>
    <property type="match status" value="1"/>
</dbReference>
<dbReference type="PANTHER" id="PTHR30069">
    <property type="entry name" value="TONB-DEPENDENT OUTER MEMBRANE RECEPTOR"/>
    <property type="match status" value="1"/>
</dbReference>
<dbReference type="AlphaFoldDB" id="K1RZZ0"/>
<dbReference type="SUPFAM" id="SSF56935">
    <property type="entry name" value="Porins"/>
    <property type="match status" value="1"/>
</dbReference>
<reference evidence="2" key="1">
    <citation type="journal article" date="2013" name="Environ. Microbiol.">
        <title>Microbiota from the distal guts of lean and obese adolescents exhibit partial functional redundancy besides clear differences in community structure.</title>
        <authorList>
            <person name="Ferrer M."/>
            <person name="Ruiz A."/>
            <person name="Lanza F."/>
            <person name="Haange S.B."/>
            <person name="Oberbach A."/>
            <person name="Till H."/>
            <person name="Bargiela R."/>
            <person name="Campoy C."/>
            <person name="Segura M.T."/>
            <person name="Richter M."/>
            <person name="von Bergen M."/>
            <person name="Seifert J."/>
            <person name="Suarez A."/>
        </authorList>
    </citation>
    <scope>NUCLEOTIDE SEQUENCE</scope>
</reference>
<gene>
    <name evidence="2" type="ORF">LEA_19585</name>
</gene>
<evidence type="ECO:0000313" key="2">
    <source>
        <dbReference type="EMBL" id="EKC47025.1"/>
    </source>
</evidence>
<dbReference type="InterPro" id="IPR008969">
    <property type="entry name" value="CarboxyPept-like_regulatory"/>
</dbReference>
<dbReference type="PROSITE" id="PS52016">
    <property type="entry name" value="TONB_DEPENDENT_REC_3"/>
    <property type="match status" value="1"/>
</dbReference>
<feature type="non-terminal residue" evidence="2">
    <location>
        <position position="323"/>
    </location>
</feature>
<proteinExistence type="predicted"/>
<keyword evidence="2" id="KW-0675">Receptor</keyword>
<comment type="caution">
    <text evidence="2">The sequence shown here is derived from an EMBL/GenBank/DDBJ whole genome shotgun (WGS) entry which is preliminary data.</text>
</comment>
<sequence length="323" mass="34732">DETTPTPKSDAHLYGHVIDSKTGEHLPYATVTIPGTTIGTMTDASGHYFLKNLPTGTITVEARMMSYDPVRHEVTLKKGQSLELNFEITENGITMDDVVVSASRSETTRRKAPALVNVLDRKIFDNTNSACLAQGLSFQPGVRVEDDCQNCGFMQVRINGLDGHYSQILVDSHPVFSALSGVYGLEQIPASMIDRVEVMRGGGSALFGSSAIGGTINIITKDPDRNSAEVGHTITAIGNSSSYDNVTSANASLITDSRKAGLYVYGQNRHRSGYDHDGDGFTEIPQLQSQALGLRSFFKTSAYSRSRSNIIPSWSTVGAATGS</sequence>
<accession>K1RZZ0</accession>
<dbReference type="InterPro" id="IPR037066">
    <property type="entry name" value="Plug_dom_sf"/>
</dbReference>
<name>K1RZZ0_9ZZZZ</name>
<dbReference type="InterPro" id="IPR012910">
    <property type="entry name" value="Plug_dom"/>
</dbReference>
<dbReference type="GO" id="GO:0044718">
    <property type="term" value="P:siderophore transmembrane transport"/>
    <property type="evidence" value="ECO:0007669"/>
    <property type="project" value="TreeGrafter"/>
</dbReference>
<protein>
    <submittedName>
        <fullName evidence="2">TonB-dependent outer membrane receptor</fullName>
    </submittedName>
</protein>